<dbReference type="AlphaFoldDB" id="A0AAV1HSH4"/>
<accession>A0AAV1HSH4</accession>
<dbReference type="Proteomes" id="UP001314263">
    <property type="component" value="Unassembled WGS sequence"/>
</dbReference>
<comment type="caution">
    <text evidence="1">The sequence shown here is derived from an EMBL/GenBank/DDBJ whole genome shotgun (WGS) entry which is preliminary data.</text>
</comment>
<name>A0AAV1HSH4_9CHLO</name>
<gene>
    <name evidence="1" type="ORF">CVIRNUC_001188</name>
</gene>
<protein>
    <submittedName>
        <fullName evidence="1">Uncharacterized protein</fullName>
    </submittedName>
</protein>
<sequence>MHTLSPVYAYHHRGTSVGNFKTAVSQRRSLSTLCSVPNNLADVPHQLTESFRHWHNSLEEQASDHDYAQFWAAKAVSAAKTDDETRRAQDLYSLDAVFLRSEELVRVLGVRPAVLVEILSREPGILVMAPSVLGDRAMALKLTLPLLNIPELIRRYPRVLRSEAGLDAVKRAVRDLNALMPAYRVQETLLDDNGQMWMSFKERLIYWERQAQS</sequence>
<dbReference type="EMBL" id="CAUYUE010000002">
    <property type="protein sequence ID" value="CAK0739702.1"/>
    <property type="molecule type" value="Genomic_DNA"/>
</dbReference>
<reference evidence="1 2" key="1">
    <citation type="submission" date="2023-10" db="EMBL/GenBank/DDBJ databases">
        <authorList>
            <person name="Maclean D."/>
            <person name="Macfadyen A."/>
        </authorList>
    </citation>
    <scope>NUCLEOTIDE SEQUENCE [LARGE SCALE GENOMIC DNA]</scope>
</reference>
<proteinExistence type="predicted"/>
<evidence type="ECO:0000313" key="1">
    <source>
        <dbReference type="EMBL" id="CAK0739702.1"/>
    </source>
</evidence>
<evidence type="ECO:0000313" key="2">
    <source>
        <dbReference type="Proteomes" id="UP001314263"/>
    </source>
</evidence>
<organism evidence="1 2">
    <name type="scientific">Coccomyxa viridis</name>
    <dbReference type="NCBI Taxonomy" id="1274662"/>
    <lineage>
        <taxon>Eukaryota</taxon>
        <taxon>Viridiplantae</taxon>
        <taxon>Chlorophyta</taxon>
        <taxon>core chlorophytes</taxon>
        <taxon>Trebouxiophyceae</taxon>
        <taxon>Trebouxiophyceae incertae sedis</taxon>
        <taxon>Coccomyxaceae</taxon>
        <taxon>Coccomyxa</taxon>
    </lineage>
</organism>
<keyword evidence="2" id="KW-1185">Reference proteome</keyword>